<protein>
    <submittedName>
        <fullName evidence="2">GM19039</fullName>
    </submittedName>
</protein>
<reference evidence="2 3" key="1">
    <citation type="journal article" date="2007" name="Nature">
        <title>Evolution of genes and genomes on the Drosophila phylogeny.</title>
        <authorList>
            <consortium name="Drosophila 12 Genomes Consortium"/>
            <person name="Clark A.G."/>
            <person name="Eisen M.B."/>
            <person name="Smith D.R."/>
            <person name="Bergman C.M."/>
            <person name="Oliver B."/>
            <person name="Markow T.A."/>
            <person name="Kaufman T.C."/>
            <person name="Kellis M."/>
            <person name="Gelbart W."/>
            <person name="Iyer V.N."/>
            <person name="Pollard D.A."/>
            <person name="Sackton T.B."/>
            <person name="Larracuente A.M."/>
            <person name="Singh N.D."/>
            <person name="Abad J.P."/>
            <person name="Abt D.N."/>
            <person name="Adryan B."/>
            <person name="Aguade M."/>
            <person name="Akashi H."/>
            <person name="Anderson W.W."/>
            <person name="Aquadro C.F."/>
            <person name="Ardell D.H."/>
            <person name="Arguello R."/>
            <person name="Artieri C.G."/>
            <person name="Barbash D.A."/>
            <person name="Barker D."/>
            <person name="Barsanti P."/>
            <person name="Batterham P."/>
            <person name="Batzoglou S."/>
            <person name="Begun D."/>
            <person name="Bhutkar A."/>
            <person name="Blanco E."/>
            <person name="Bosak S.A."/>
            <person name="Bradley R.K."/>
            <person name="Brand A.D."/>
            <person name="Brent M.R."/>
            <person name="Brooks A.N."/>
            <person name="Brown R.H."/>
            <person name="Butlin R.K."/>
            <person name="Caggese C."/>
            <person name="Calvi B.R."/>
            <person name="Bernardo de Carvalho A."/>
            <person name="Caspi A."/>
            <person name="Castrezana S."/>
            <person name="Celniker S.E."/>
            <person name="Chang J.L."/>
            <person name="Chapple C."/>
            <person name="Chatterji S."/>
            <person name="Chinwalla A."/>
            <person name="Civetta A."/>
            <person name="Clifton S.W."/>
            <person name="Comeron J.M."/>
            <person name="Costello J.C."/>
            <person name="Coyne J.A."/>
            <person name="Daub J."/>
            <person name="David R.G."/>
            <person name="Delcher A.L."/>
            <person name="Delehaunty K."/>
            <person name="Do C.B."/>
            <person name="Ebling H."/>
            <person name="Edwards K."/>
            <person name="Eickbush T."/>
            <person name="Evans J.D."/>
            <person name="Filipski A."/>
            <person name="Findeiss S."/>
            <person name="Freyhult E."/>
            <person name="Fulton L."/>
            <person name="Fulton R."/>
            <person name="Garcia A.C."/>
            <person name="Gardiner A."/>
            <person name="Garfield D.A."/>
            <person name="Garvin B.E."/>
            <person name="Gibson G."/>
            <person name="Gilbert D."/>
            <person name="Gnerre S."/>
            <person name="Godfrey J."/>
            <person name="Good R."/>
            <person name="Gotea V."/>
            <person name="Gravely B."/>
            <person name="Greenberg A.J."/>
            <person name="Griffiths-Jones S."/>
            <person name="Gross S."/>
            <person name="Guigo R."/>
            <person name="Gustafson E.A."/>
            <person name="Haerty W."/>
            <person name="Hahn M.W."/>
            <person name="Halligan D.L."/>
            <person name="Halpern A.L."/>
            <person name="Halter G.M."/>
            <person name="Han M.V."/>
            <person name="Heger A."/>
            <person name="Hillier L."/>
            <person name="Hinrichs A.S."/>
            <person name="Holmes I."/>
            <person name="Hoskins R.A."/>
            <person name="Hubisz M.J."/>
            <person name="Hultmark D."/>
            <person name="Huntley M.A."/>
            <person name="Jaffe D.B."/>
            <person name="Jagadeeshan S."/>
            <person name="Jeck W.R."/>
            <person name="Johnson J."/>
            <person name="Jones C.D."/>
            <person name="Jordan W.C."/>
            <person name="Karpen G.H."/>
            <person name="Kataoka E."/>
            <person name="Keightley P.D."/>
            <person name="Kheradpour P."/>
            <person name="Kirkness E.F."/>
            <person name="Koerich L.B."/>
            <person name="Kristiansen K."/>
            <person name="Kudrna D."/>
            <person name="Kulathinal R.J."/>
            <person name="Kumar S."/>
            <person name="Kwok R."/>
            <person name="Lander E."/>
            <person name="Langley C.H."/>
            <person name="Lapoint R."/>
            <person name="Lazzaro B.P."/>
            <person name="Lee S.J."/>
            <person name="Levesque L."/>
            <person name="Li R."/>
            <person name="Lin C.F."/>
            <person name="Lin M.F."/>
            <person name="Lindblad-Toh K."/>
            <person name="Llopart A."/>
            <person name="Long M."/>
            <person name="Low L."/>
            <person name="Lozovsky E."/>
            <person name="Lu J."/>
            <person name="Luo M."/>
            <person name="Machado C.A."/>
            <person name="Makalowski W."/>
            <person name="Marzo M."/>
            <person name="Matsuda M."/>
            <person name="Matzkin L."/>
            <person name="McAllister B."/>
            <person name="McBride C.S."/>
            <person name="McKernan B."/>
            <person name="McKernan K."/>
            <person name="Mendez-Lago M."/>
            <person name="Minx P."/>
            <person name="Mollenhauer M.U."/>
            <person name="Montooth K."/>
            <person name="Mount S.M."/>
            <person name="Mu X."/>
            <person name="Myers E."/>
            <person name="Negre B."/>
            <person name="Newfeld S."/>
            <person name="Nielsen R."/>
            <person name="Noor M.A."/>
            <person name="O'Grady P."/>
            <person name="Pachter L."/>
            <person name="Papaceit M."/>
            <person name="Parisi M.J."/>
            <person name="Parisi M."/>
            <person name="Parts L."/>
            <person name="Pedersen J.S."/>
            <person name="Pesole G."/>
            <person name="Phillippy A.M."/>
            <person name="Ponting C.P."/>
            <person name="Pop M."/>
            <person name="Porcelli D."/>
            <person name="Powell J.R."/>
            <person name="Prohaska S."/>
            <person name="Pruitt K."/>
            <person name="Puig M."/>
            <person name="Quesneville H."/>
            <person name="Ram K.R."/>
            <person name="Rand D."/>
            <person name="Rasmussen M.D."/>
            <person name="Reed L.K."/>
            <person name="Reenan R."/>
            <person name="Reily A."/>
            <person name="Remington K.A."/>
            <person name="Rieger T.T."/>
            <person name="Ritchie M.G."/>
            <person name="Robin C."/>
            <person name="Rogers Y.H."/>
            <person name="Rohde C."/>
            <person name="Rozas J."/>
            <person name="Rubenfield M.J."/>
            <person name="Ruiz A."/>
            <person name="Russo S."/>
            <person name="Salzberg S.L."/>
            <person name="Sanchez-Gracia A."/>
            <person name="Saranga D.J."/>
            <person name="Sato H."/>
            <person name="Schaeffer S.W."/>
            <person name="Schatz M.C."/>
            <person name="Schlenke T."/>
            <person name="Schwartz R."/>
            <person name="Segarra C."/>
            <person name="Singh R.S."/>
            <person name="Sirot L."/>
            <person name="Sirota M."/>
            <person name="Sisneros N.B."/>
            <person name="Smith C.D."/>
            <person name="Smith T.F."/>
            <person name="Spieth J."/>
            <person name="Stage D.E."/>
            <person name="Stark A."/>
            <person name="Stephan W."/>
            <person name="Strausberg R.L."/>
            <person name="Strempel S."/>
            <person name="Sturgill D."/>
            <person name="Sutton G."/>
            <person name="Sutton G.G."/>
            <person name="Tao W."/>
            <person name="Teichmann S."/>
            <person name="Tobari Y.N."/>
            <person name="Tomimura Y."/>
            <person name="Tsolas J.M."/>
            <person name="Valente V.L."/>
            <person name="Venter E."/>
            <person name="Venter J.C."/>
            <person name="Vicario S."/>
            <person name="Vieira F.G."/>
            <person name="Vilella A.J."/>
            <person name="Villasante A."/>
            <person name="Walenz B."/>
            <person name="Wang J."/>
            <person name="Wasserman M."/>
            <person name="Watts T."/>
            <person name="Wilson D."/>
            <person name="Wilson R.K."/>
            <person name="Wing R.A."/>
            <person name="Wolfner M.F."/>
            <person name="Wong A."/>
            <person name="Wong G.K."/>
            <person name="Wu C.I."/>
            <person name="Wu G."/>
            <person name="Yamamoto D."/>
            <person name="Yang H.P."/>
            <person name="Yang S.P."/>
            <person name="Yorke J.A."/>
            <person name="Yoshida K."/>
            <person name="Zdobnov E."/>
            <person name="Zhang P."/>
            <person name="Zhang Y."/>
            <person name="Zimin A.V."/>
            <person name="Baldwin J."/>
            <person name="Abdouelleil A."/>
            <person name="Abdulkadir J."/>
            <person name="Abebe A."/>
            <person name="Abera B."/>
            <person name="Abreu J."/>
            <person name="Acer S.C."/>
            <person name="Aftuck L."/>
            <person name="Alexander A."/>
            <person name="An P."/>
            <person name="Anderson E."/>
            <person name="Anderson S."/>
            <person name="Arachi H."/>
            <person name="Azer M."/>
            <person name="Bachantsang P."/>
            <person name="Barry A."/>
            <person name="Bayul T."/>
            <person name="Berlin A."/>
            <person name="Bessette D."/>
            <person name="Bloom T."/>
            <person name="Blye J."/>
            <person name="Boguslavskiy L."/>
            <person name="Bonnet C."/>
            <person name="Boukhgalter B."/>
            <person name="Bourzgui I."/>
            <person name="Brown A."/>
            <person name="Cahill P."/>
            <person name="Channer S."/>
            <person name="Cheshatsang Y."/>
            <person name="Chuda L."/>
            <person name="Citroen M."/>
            <person name="Collymore A."/>
            <person name="Cooke P."/>
            <person name="Costello M."/>
            <person name="D'Aco K."/>
            <person name="Daza R."/>
            <person name="De Haan G."/>
            <person name="DeGray S."/>
            <person name="DeMaso C."/>
            <person name="Dhargay N."/>
            <person name="Dooley K."/>
            <person name="Dooley E."/>
            <person name="Doricent M."/>
            <person name="Dorje P."/>
            <person name="Dorjee K."/>
            <person name="Dupes A."/>
            <person name="Elong R."/>
            <person name="Falk J."/>
            <person name="Farina A."/>
            <person name="Faro S."/>
            <person name="Ferguson D."/>
            <person name="Fisher S."/>
            <person name="Foley C.D."/>
            <person name="Franke A."/>
            <person name="Friedrich D."/>
            <person name="Gadbois L."/>
            <person name="Gearin G."/>
            <person name="Gearin C.R."/>
            <person name="Giannoukos G."/>
            <person name="Goode T."/>
            <person name="Graham J."/>
            <person name="Grandbois E."/>
            <person name="Grewal S."/>
            <person name="Gyaltsen K."/>
            <person name="Hafez N."/>
            <person name="Hagos B."/>
            <person name="Hall J."/>
            <person name="Henson C."/>
            <person name="Hollinger A."/>
            <person name="Honan T."/>
            <person name="Huard M.D."/>
            <person name="Hughes L."/>
            <person name="Hurhula B."/>
            <person name="Husby M.E."/>
            <person name="Kamat A."/>
            <person name="Kanga B."/>
            <person name="Kashin S."/>
            <person name="Khazanovich D."/>
            <person name="Kisner P."/>
            <person name="Lance K."/>
            <person name="Lara M."/>
            <person name="Lee W."/>
            <person name="Lennon N."/>
            <person name="Letendre F."/>
            <person name="LeVine R."/>
            <person name="Lipovsky A."/>
            <person name="Liu X."/>
            <person name="Liu J."/>
            <person name="Liu S."/>
            <person name="Lokyitsang T."/>
            <person name="Lokyitsang Y."/>
            <person name="Lubonja R."/>
            <person name="Lui A."/>
            <person name="MacDonald P."/>
            <person name="Magnisalis V."/>
            <person name="Maru K."/>
            <person name="Matthews C."/>
            <person name="McCusker W."/>
            <person name="McDonough S."/>
            <person name="Mehta T."/>
            <person name="Meldrim J."/>
            <person name="Meneus L."/>
            <person name="Mihai O."/>
            <person name="Mihalev A."/>
            <person name="Mihova T."/>
            <person name="Mittelman R."/>
            <person name="Mlenga V."/>
            <person name="Montmayeur A."/>
            <person name="Mulrain L."/>
            <person name="Navidi A."/>
            <person name="Naylor J."/>
            <person name="Negash T."/>
            <person name="Nguyen T."/>
            <person name="Nguyen N."/>
            <person name="Nicol R."/>
            <person name="Norbu C."/>
            <person name="Norbu N."/>
            <person name="Novod N."/>
            <person name="O'Neill B."/>
            <person name="Osman S."/>
            <person name="Markiewicz E."/>
            <person name="Oyono O.L."/>
            <person name="Patti C."/>
            <person name="Phunkhang P."/>
            <person name="Pierre F."/>
            <person name="Priest M."/>
            <person name="Raghuraman S."/>
            <person name="Rege F."/>
            <person name="Reyes R."/>
            <person name="Rise C."/>
            <person name="Rogov P."/>
            <person name="Ross K."/>
            <person name="Ryan E."/>
            <person name="Settipalli S."/>
            <person name="Shea T."/>
            <person name="Sherpa N."/>
            <person name="Shi L."/>
            <person name="Shih D."/>
            <person name="Sparrow T."/>
            <person name="Spaulding J."/>
            <person name="Stalker J."/>
            <person name="Stange-Thomann N."/>
            <person name="Stavropoulos S."/>
            <person name="Stone C."/>
            <person name="Strader C."/>
            <person name="Tesfaye S."/>
            <person name="Thomson T."/>
            <person name="Thoulutsang Y."/>
            <person name="Thoulutsang D."/>
            <person name="Topham K."/>
            <person name="Topping I."/>
            <person name="Tsamla T."/>
            <person name="Vassiliev H."/>
            <person name="Vo A."/>
            <person name="Wangchuk T."/>
            <person name="Wangdi T."/>
            <person name="Weiand M."/>
            <person name="Wilkinson J."/>
            <person name="Wilson A."/>
            <person name="Yadav S."/>
            <person name="Young G."/>
            <person name="Yu Q."/>
            <person name="Zembek L."/>
            <person name="Zhong D."/>
            <person name="Zimmer A."/>
            <person name="Zwirko Z."/>
            <person name="Jaffe D.B."/>
            <person name="Alvarez P."/>
            <person name="Brockman W."/>
            <person name="Butler J."/>
            <person name="Chin C."/>
            <person name="Gnerre S."/>
            <person name="Grabherr M."/>
            <person name="Kleber M."/>
            <person name="Mauceli E."/>
            <person name="MacCallum I."/>
        </authorList>
    </citation>
    <scope>NUCLEOTIDE SEQUENCE [LARGE SCALE GENOMIC DNA]</scope>
    <source>
        <strain evidence="3">Rob3c / Tucson 14021-0248.25</strain>
    </source>
</reference>
<gene>
    <name evidence="2" type="primary">Dsec\GM19039</name>
    <name evidence="2" type="ORF">Dsec_GM19039</name>
</gene>
<evidence type="ECO:0000313" key="2">
    <source>
        <dbReference type="EMBL" id="EDW52590.1"/>
    </source>
</evidence>
<keyword evidence="3" id="KW-1185">Reference proteome</keyword>
<feature type="compositionally biased region" description="Low complexity" evidence="1">
    <location>
        <begin position="1"/>
        <end position="12"/>
    </location>
</feature>
<dbReference type="EMBL" id="CH480818">
    <property type="protein sequence ID" value="EDW52590.1"/>
    <property type="molecule type" value="Genomic_DNA"/>
</dbReference>
<feature type="compositionally biased region" description="Basic and acidic residues" evidence="1">
    <location>
        <begin position="13"/>
        <end position="27"/>
    </location>
</feature>
<dbReference type="AlphaFoldDB" id="B4HX45"/>
<evidence type="ECO:0000256" key="1">
    <source>
        <dbReference type="SAM" id="MobiDB-lite"/>
    </source>
</evidence>
<sequence length="118" mass="12509">MGMDMDMDWGLGNDRRPPTGEQGKSDAEYTIRMHRALDIGYWMRGTGSSVQGFGFLLSGRASRGGDNNTCATTAVAAKISGQCIGLGLVAMVGFEAGLGLGFDLDLDLESADKRQRAS</sequence>
<dbReference type="HOGENOM" id="CLU_2075610_0_0_1"/>
<organism evidence="3">
    <name type="scientific">Drosophila sechellia</name>
    <name type="common">Fruit fly</name>
    <dbReference type="NCBI Taxonomy" id="7238"/>
    <lineage>
        <taxon>Eukaryota</taxon>
        <taxon>Metazoa</taxon>
        <taxon>Ecdysozoa</taxon>
        <taxon>Arthropoda</taxon>
        <taxon>Hexapoda</taxon>
        <taxon>Insecta</taxon>
        <taxon>Pterygota</taxon>
        <taxon>Neoptera</taxon>
        <taxon>Endopterygota</taxon>
        <taxon>Diptera</taxon>
        <taxon>Brachycera</taxon>
        <taxon>Muscomorpha</taxon>
        <taxon>Ephydroidea</taxon>
        <taxon>Drosophilidae</taxon>
        <taxon>Drosophila</taxon>
        <taxon>Sophophora</taxon>
    </lineage>
</organism>
<accession>B4HX45</accession>
<feature type="region of interest" description="Disordered" evidence="1">
    <location>
        <begin position="1"/>
        <end position="27"/>
    </location>
</feature>
<evidence type="ECO:0000313" key="3">
    <source>
        <dbReference type="Proteomes" id="UP000001292"/>
    </source>
</evidence>
<dbReference type="Proteomes" id="UP000001292">
    <property type="component" value="Unassembled WGS sequence"/>
</dbReference>
<name>B4HX45_DROSE</name>
<proteinExistence type="predicted"/>